<evidence type="ECO:0000256" key="6">
    <source>
        <dbReference type="ARBA" id="ARBA00022695"/>
    </source>
</evidence>
<feature type="binding site" evidence="18">
    <location>
        <begin position="389"/>
        <end position="390"/>
    </location>
    <ligand>
        <name>acetyl-CoA</name>
        <dbReference type="ChEBI" id="CHEBI:57288"/>
    </ligand>
</feature>
<evidence type="ECO:0000256" key="10">
    <source>
        <dbReference type="ARBA" id="ARBA00022960"/>
    </source>
</evidence>
<feature type="binding site" evidence="18">
    <location>
        <position position="443"/>
    </location>
    <ligand>
        <name>acetyl-CoA</name>
        <dbReference type="ChEBI" id="CHEBI:57288"/>
    </ligand>
</feature>
<dbReference type="GO" id="GO:0016020">
    <property type="term" value="C:membrane"/>
    <property type="evidence" value="ECO:0007669"/>
    <property type="project" value="GOC"/>
</dbReference>
<dbReference type="InterPro" id="IPR038009">
    <property type="entry name" value="GlmU_C_LbH"/>
</dbReference>
<feature type="binding site" evidence="18">
    <location>
        <position position="354"/>
    </location>
    <ligand>
        <name>UDP-N-acetyl-alpha-D-glucosamine</name>
        <dbReference type="ChEBI" id="CHEBI:57705"/>
    </ligand>
</feature>
<dbReference type="SUPFAM" id="SSF53448">
    <property type="entry name" value="Nucleotide-diphospho-sugar transferases"/>
    <property type="match status" value="1"/>
</dbReference>
<protein>
    <recommendedName>
        <fullName evidence="18">Bifunctional protein GlmU</fullName>
    </recommendedName>
    <domain>
        <recommendedName>
            <fullName evidence="18">UDP-N-acetylglucosamine pyrophosphorylase</fullName>
            <ecNumber evidence="18">2.7.7.23</ecNumber>
        </recommendedName>
        <alternativeName>
            <fullName evidence="18">N-acetylglucosamine-1-phosphate uridyltransferase</fullName>
        </alternativeName>
    </domain>
    <domain>
        <recommendedName>
            <fullName evidence="18">Glucosamine-1-phosphate N-acetyltransferase</fullName>
            <ecNumber evidence="18">2.3.1.157</ecNumber>
        </recommendedName>
    </domain>
</protein>
<keyword evidence="10 18" id="KW-0133">Cell shape</keyword>
<dbReference type="OrthoDB" id="9775031at2"/>
<keyword evidence="6 18" id="KW-0548">Nucleotidyltransferase</keyword>
<evidence type="ECO:0000256" key="5">
    <source>
        <dbReference type="ARBA" id="ARBA00022679"/>
    </source>
</evidence>
<feature type="binding site" evidence="18">
    <location>
        <position position="106"/>
    </location>
    <ligand>
        <name>Mg(2+)</name>
        <dbReference type="ChEBI" id="CHEBI:18420"/>
    </ligand>
</feature>
<evidence type="ECO:0000313" key="22">
    <source>
        <dbReference type="Proteomes" id="UP000182264"/>
    </source>
</evidence>
<dbReference type="GO" id="GO:0000902">
    <property type="term" value="P:cell morphogenesis"/>
    <property type="evidence" value="ECO:0007669"/>
    <property type="project" value="UniProtKB-UniRule"/>
</dbReference>
<evidence type="ECO:0000256" key="1">
    <source>
        <dbReference type="ARBA" id="ARBA00004496"/>
    </source>
</evidence>
<dbReference type="Pfam" id="PF25087">
    <property type="entry name" value="GMPPB_C"/>
    <property type="match status" value="1"/>
</dbReference>
<dbReference type="InterPro" id="IPR025877">
    <property type="entry name" value="MobA-like_NTP_Trfase"/>
</dbReference>
<evidence type="ECO:0000256" key="7">
    <source>
        <dbReference type="ARBA" id="ARBA00022723"/>
    </source>
</evidence>
<dbReference type="InterPro" id="IPR001451">
    <property type="entry name" value="Hexapep"/>
</dbReference>
<dbReference type="GO" id="GO:0000287">
    <property type="term" value="F:magnesium ion binding"/>
    <property type="evidence" value="ECO:0007669"/>
    <property type="project" value="UniProtKB-UniRule"/>
</dbReference>
<dbReference type="CDD" id="cd02540">
    <property type="entry name" value="GT2_GlmU_N_bac"/>
    <property type="match status" value="1"/>
</dbReference>
<dbReference type="NCBIfam" id="NF010934">
    <property type="entry name" value="PRK14354.1"/>
    <property type="match status" value="1"/>
</dbReference>
<keyword evidence="13 18" id="KW-0012">Acyltransferase</keyword>
<evidence type="ECO:0000256" key="14">
    <source>
        <dbReference type="ARBA" id="ARBA00023316"/>
    </source>
</evidence>
<feature type="binding site" evidence="18">
    <location>
        <begin position="81"/>
        <end position="82"/>
    </location>
    <ligand>
        <name>UDP-N-acetyl-alpha-D-glucosamine</name>
        <dbReference type="ChEBI" id="CHEBI:57705"/>
    </ligand>
</feature>
<dbReference type="GO" id="GO:0008360">
    <property type="term" value="P:regulation of cell shape"/>
    <property type="evidence" value="ECO:0007669"/>
    <property type="project" value="UniProtKB-KW"/>
</dbReference>
<dbReference type="UniPathway" id="UPA00113">
    <property type="reaction ID" value="UER00532"/>
</dbReference>
<comment type="similarity">
    <text evidence="2 18">In the C-terminal section; belongs to the transferase hexapeptide repeat family.</text>
</comment>
<dbReference type="KEGG" id="pace:A6070_01875"/>
<comment type="pathway">
    <text evidence="18">Bacterial outer membrane biogenesis; LPS lipid A biosynthesis.</text>
</comment>
<dbReference type="NCBIfam" id="TIGR01173">
    <property type="entry name" value="glmU"/>
    <property type="match status" value="1"/>
</dbReference>
<name>A0A1L3GG56_SYNAC</name>
<dbReference type="EC" id="2.3.1.157" evidence="18"/>
<keyword evidence="12 18" id="KW-0511">Multifunctional enzyme</keyword>
<dbReference type="NCBIfam" id="NF010935">
    <property type="entry name" value="PRK14355.1"/>
    <property type="match status" value="1"/>
</dbReference>
<dbReference type="InterPro" id="IPR011004">
    <property type="entry name" value="Trimer_LpxA-like_sf"/>
</dbReference>
<accession>A0A1L3GG56</accession>
<dbReference type="GO" id="GO:0009252">
    <property type="term" value="P:peptidoglycan biosynthetic process"/>
    <property type="evidence" value="ECO:0007669"/>
    <property type="project" value="UniProtKB-UniRule"/>
</dbReference>
<dbReference type="InterPro" id="IPR050065">
    <property type="entry name" value="GlmU-like"/>
</dbReference>
<evidence type="ECO:0000256" key="12">
    <source>
        <dbReference type="ARBA" id="ARBA00023268"/>
    </source>
</evidence>
<dbReference type="Pfam" id="PF00132">
    <property type="entry name" value="Hexapep"/>
    <property type="match status" value="1"/>
</dbReference>
<comment type="similarity">
    <text evidence="3 18">In the N-terminal section; belongs to the N-acetylglucosamine-1-phosphate uridyltransferase family.</text>
</comment>
<dbReference type="Pfam" id="PF12804">
    <property type="entry name" value="NTP_transf_3"/>
    <property type="match status" value="1"/>
</dbReference>
<comment type="pathway">
    <text evidence="18">Nucleotide-sugar biosynthesis; UDP-N-acetyl-alpha-D-glucosamine biosynthesis; UDP-N-acetyl-alpha-D-glucosamine from N-acetyl-alpha-D-glucosamine 1-phosphate: step 1/1.</text>
</comment>
<evidence type="ECO:0000256" key="3">
    <source>
        <dbReference type="ARBA" id="ARBA00007947"/>
    </source>
</evidence>
<dbReference type="HAMAP" id="MF_01631">
    <property type="entry name" value="GlmU"/>
    <property type="match status" value="1"/>
</dbReference>
<feature type="region of interest" description="Linker" evidence="18">
    <location>
        <begin position="233"/>
        <end position="253"/>
    </location>
</feature>
<evidence type="ECO:0000256" key="2">
    <source>
        <dbReference type="ARBA" id="ARBA00007707"/>
    </source>
</evidence>
<evidence type="ECO:0000259" key="19">
    <source>
        <dbReference type="Pfam" id="PF12804"/>
    </source>
</evidence>
<evidence type="ECO:0000256" key="9">
    <source>
        <dbReference type="ARBA" id="ARBA00022842"/>
    </source>
</evidence>
<evidence type="ECO:0000256" key="13">
    <source>
        <dbReference type="ARBA" id="ARBA00023315"/>
    </source>
</evidence>
<dbReference type="GO" id="GO:0006048">
    <property type="term" value="P:UDP-N-acetylglucosamine biosynthetic process"/>
    <property type="evidence" value="ECO:0007669"/>
    <property type="project" value="UniProtKB-UniPathway"/>
</dbReference>
<evidence type="ECO:0000313" key="21">
    <source>
        <dbReference type="EMBL" id="APG24953.1"/>
    </source>
</evidence>
<keyword evidence="7 18" id="KW-0479">Metal-binding</keyword>
<feature type="domain" description="MobA-like NTP transferase" evidence="19">
    <location>
        <begin position="8"/>
        <end position="144"/>
    </location>
</feature>
<evidence type="ECO:0000256" key="11">
    <source>
        <dbReference type="ARBA" id="ARBA00022984"/>
    </source>
</evidence>
<feature type="binding site" evidence="18">
    <location>
        <position position="426"/>
    </location>
    <ligand>
        <name>acetyl-CoA</name>
        <dbReference type="ChEBI" id="CHEBI:57288"/>
    </ligand>
</feature>
<evidence type="ECO:0000256" key="16">
    <source>
        <dbReference type="ARBA" id="ARBA00048493"/>
    </source>
</evidence>
<dbReference type="InterPro" id="IPR029044">
    <property type="entry name" value="Nucleotide-diphossugar_trans"/>
</dbReference>
<feature type="binding site" evidence="18">
    <location>
        <position position="230"/>
    </location>
    <ligand>
        <name>Mg(2+)</name>
        <dbReference type="ChEBI" id="CHEBI:18420"/>
    </ligand>
</feature>
<dbReference type="Proteomes" id="UP000182264">
    <property type="component" value="Chromosome"/>
</dbReference>
<dbReference type="GO" id="GO:0005737">
    <property type="term" value="C:cytoplasm"/>
    <property type="evidence" value="ECO:0007669"/>
    <property type="project" value="UniProtKB-SubCell"/>
</dbReference>
<dbReference type="Gene3D" id="2.160.10.10">
    <property type="entry name" value="Hexapeptide repeat proteins"/>
    <property type="match status" value="1"/>
</dbReference>
<dbReference type="EMBL" id="CP015518">
    <property type="protein sequence ID" value="APG24953.1"/>
    <property type="molecule type" value="Genomic_DNA"/>
</dbReference>
<comment type="caution">
    <text evidence="18">Lacks conserved residue(s) required for the propagation of feature annotation.</text>
</comment>
<organism evidence="21 22">
    <name type="scientific">Syntrophotalea acetylenica</name>
    <name type="common">Pelobacter acetylenicus</name>
    <dbReference type="NCBI Taxonomy" id="29542"/>
    <lineage>
        <taxon>Bacteria</taxon>
        <taxon>Pseudomonadati</taxon>
        <taxon>Thermodesulfobacteriota</taxon>
        <taxon>Desulfuromonadia</taxon>
        <taxon>Desulfuromonadales</taxon>
        <taxon>Syntrophotaleaceae</taxon>
        <taxon>Syntrophotalea</taxon>
    </lineage>
</organism>
<feature type="binding site" evidence="18">
    <location>
        <position position="76"/>
    </location>
    <ligand>
        <name>UDP-N-acetyl-alpha-D-glucosamine</name>
        <dbReference type="ChEBI" id="CHEBI:57705"/>
    </ligand>
</feature>
<reference evidence="21 22" key="1">
    <citation type="journal article" date="2017" name="Genome Announc.">
        <title>Complete Genome Sequences of Two Acetylene-Fermenting Pelobacter acetylenicus Strains.</title>
        <authorList>
            <person name="Sutton J.M."/>
            <person name="Baesman S.M."/>
            <person name="Fierst J.L."/>
            <person name="Poret-Peterson A.T."/>
            <person name="Oremland R.S."/>
            <person name="Dunlap D.S."/>
            <person name="Akob D.M."/>
        </authorList>
    </citation>
    <scope>NUCLEOTIDE SEQUENCE [LARGE SCALE GENOMIC DNA]</scope>
    <source>
        <strain evidence="21 22">DSM 3247</strain>
    </source>
</reference>
<gene>
    <name evidence="18" type="primary">glmU</name>
    <name evidence="21" type="ORF">A7E75_07915</name>
</gene>
<feature type="binding site" evidence="18">
    <location>
        <position position="369"/>
    </location>
    <ligand>
        <name>UDP-N-acetyl-alpha-D-glucosamine</name>
        <dbReference type="ChEBI" id="CHEBI:57705"/>
    </ligand>
</feature>
<keyword evidence="5 18" id="KW-0808">Transferase</keyword>
<feature type="binding site" evidence="18">
    <location>
        <position position="230"/>
    </location>
    <ligand>
        <name>UDP-N-acetyl-alpha-D-glucosamine</name>
        <dbReference type="ChEBI" id="CHEBI:57705"/>
    </ligand>
</feature>
<evidence type="ECO:0000256" key="18">
    <source>
        <dbReference type="HAMAP-Rule" id="MF_01631"/>
    </source>
</evidence>
<dbReference type="GO" id="GO:0071555">
    <property type="term" value="P:cell wall organization"/>
    <property type="evidence" value="ECO:0007669"/>
    <property type="project" value="UniProtKB-KW"/>
</dbReference>
<comment type="function">
    <text evidence="17 18">Catalyzes the last two sequential reactions in the de novo biosynthetic pathway for UDP-N-acetylglucosamine (UDP-GlcNAc). The C-terminal domain catalyzes the transfer of acetyl group from acetyl coenzyme A to glucosamine-1-phosphate (GlcN-1-P) to produce N-acetylglucosamine-1-phosphate (GlcNAc-1-P), which is converted into UDP-GlcNAc by the transfer of uridine 5-monophosphate (from uridine 5-triphosphate), a reaction catalyzed by the N-terminal domain.</text>
</comment>
<feature type="active site" description="Proton acceptor" evidence="18">
    <location>
        <position position="366"/>
    </location>
</feature>
<comment type="cofactor">
    <cofactor evidence="18">
        <name>Mg(2+)</name>
        <dbReference type="ChEBI" id="CHEBI:18420"/>
    </cofactor>
    <text evidence="18">Binds 1 Mg(2+) ion per subunit.</text>
</comment>
<dbReference type="AlphaFoldDB" id="A0A1L3GG56"/>
<dbReference type="GO" id="GO:0019134">
    <property type="term" value="F:glucosamine-1-phosphate N-acetyltransferase activity"/>
    <property type="evidence" value="ECO:0007669"/>
    <property type="project" value="UniProtKB-UniRule"/>
</dbReference>
<comment type="catalytic activity">
    <reaction evidence="15 18">
        <text>alpha-D-glucosamine 1-phosphate + acetyl-CoA = N-acetyl-alpha-D-glucosamine 1-phosphate + CoA + H(+)</text>
        <dbReference type="Rhea" id="RHEA:13725"/>
        <dbReference type="ChEBI" id="CHEBI:15378"/>
        <dbReference type="ChEBI" id="CHEBI:57287"/>
        <dbReference type="ChEBI" id="CHEBI:57288"/>
        <dbReference type="ChEBI" id="CHEBI:57776"/>
        <dbReference type="ChEBI" id="CHEBI:58516"/>
        <dbReference type="EC" id="2.3.1.157"/>
    </reaction>
</comment>
<evidence type="ECO:0000256" key="8">
    <source>
        <dbReference type="ARBA" id="ARBA00022737"/>
    </source>
</evidence>
<feature type="domain" description="Mannose-1-phosphate guanyltransferase C-terminal" evidence="20">
    <location>
        <begin position="266"/>
        <end position="351"/>
    </location>
</feature>
<dbReference type="CDD" id="cd03353">
    <property type="entry name" value="LbH_GlmU_C"/>
    <property type="match status" value="1"/>
</dbReference>
<feature type="binding site" evidence="18">
    <location>
        <position position="408"/>
    </location>
    <ligand>
        <name>acetyl-CoA</name>
        <dbReference type="ChEBI" id="CHEBI:57288"/>
    </ligand>
</feature>
<dbReference type="PANTHER" id="PTHR43584:SF3">
    <property type="entry name" value="BIFUNCTIONAL PROTEIN GLMU"/>
    <property type="match status" value="1"/>
</dbReference>
<dbReference type="EC" id="2.7.7.23" evidence="18"/>
<feature type="region of interest" description="Pyrophosphorylase" evidence="18">
    <location>
        <begin position="1"/>
        <end position="232"/>
    </location>
</feature>
<comment type="pathway">
    <text evidence="18">Nucleotide-sugar biosynthesis; UDP-N-acetyl-alpha-D-glucosamine biosynthesis; N-acetyl-alpha-D-glucosamine 1-phosphate from alpha-D-glucosamine 6-phosphate (route II): step 2/2.</text>
</comment>
<dbReference type="RefSeq" id="WP_072286801.1">
    <property type="nucleotide sequence ID" value="NZ_CP015455.1"/>
</dbReference>
<keyword evidence="11 18" id="KW-0573">Peptidoglycan synthesis</keyword>
<dbReference type="InterPro" id="IPR005882">
    <property type="entry name" value="Bifunctional_GlmU"/>
</dbReference>
<keyword evidence="8 18" id="KW-0677">Repeat</keyword>
<comment type="subunit">
    <text evidence="18">Homotrimer.</text>
</comment>
<evidence type="ECO:0000259" key="20">
    <source>
        <dbReference type="Pfam" id="PF25087"/>
    </source>
</evidence>
<feature type="binding site" evidence="18">
    <location>
        <begin position="11"/>
        <end position="14"/>
    </location>
    <ligand>
        <name>UDP-N-acetyl-alpha-D-glucosamine</name>
        <dbReference type="ChEBI" id="CHEBI:57705"/>
    </ligand>
</feature>
<feature type="binding site" evidence="18">
    <location>
        <position position="25"/>
    </location>
    <ligand>
        <name>UDP-N-acetyl-alpha-D-glucosamine</name>
        <dbReference type="ChEBI" id="CHEBI:57705"/>
    </ligand>
</feature>
<evidence type="ECO:0000256" key="15">
    <source>
        <dbReference type="ARBA" id="ARBA00048247"/>
    </source>
</evidence>
<feature type="binding site" evidence="18">
    <location>
        <position position="157"/>
    </location>
    <ligand>
        <name>UDP-N-acetyl-alpha-D-glucosamine</name>
        <dbReference type="ChEBI" id="CHEBI:57705"/>
    </ligand>
</feature>
<dbReference type="UniPathway" id="UPA00973"/>
<dbReference type="GO" id="GO:0003977">
    <property type="term" value="F:UDP-N-acetylglucosamine diphosphorylase activity"/>
    <property type="evidence" value="ECO:0007669"/>
    <property type="project" value="UniProtKB-UniRule"/>
</dbReference>
<keyword evidence="14 18" id="KW-0961">Cell wall biogenesis/degradation</keyword>
<dbReference type="InterPro" id="IPR056729">
    <property type="entry name" value="GMPPB_C"/>
</dbReference>
<keyword evidence="22" id="KW-1185">Reference proteome</keyword>
<feature type="region of interest" description="N-acetyltransferase" evidence="18">
    <location>
        <begin position="254"/>
        <end position="464"/>
    </location>
</feature>
<feature type="binding site" evidence="18">
    <location>
        <position position="336"/>
    </location>
    <ligand>
        <name>UDP-N-acetyl-alpha-D-glucosamine</name>
        <dbReference type="ChEBI" id="CHEBI:57705"/>
    </ligand>
</feature>
<comment type="subcellular location">
    <subcellularLocation>
        <location evidence="1 18">Cytoplasm</location>
    </subcellularLocation>
</comment>
<keyword evidence="9 18" id="KW-0460">Magnesium</keyword>
<feature type="binding site" evidence="18">
    <location>
        <position position="172"/>
    </location>
    <ligand>
        <name>UDP-N-acetyl-alpha-D-glucosamine</name>
        <dbReference type="ChEBI" id="CHEBI:57705"/>
    </ligand>
</feature>
<dbReference type="PANTHER" id="PTHR43584">
    <property type="entry name" value="NUCLEOTIDYL TRANSFERASE"/>
    <property type="match status" value="1"/>
</dbReference>
<dbReference type="SUPFAM" id="SSF51161">
    <property type="entry name" value="Trimeric LpxA-like enzymes"/>
    <property type="match status" value="1"/>
</dbReference>
<comment type="catalytic activity">
    <reaction evidence="16 18">
        <text>N-acetyl-alpha-D-glucosamine 1-phosphate + UTP + H(+) = UDP-N-acetyl-alpha-D-glucosamine + diphosphate</text>
        <dbReference type="Rhea" id="RHEA:13509"/>
        <dbReference type="ChEBI" id="CHEBI:15378"/>
        <dbReference type="ChEBI" id="CHEBI:33019"/>
        <dbReference type="ChEBI" id="CHEBI:46398"/>
        <dbReference type="ChEBI" id="CHEBI:57705"/>
        <dbReference type="ChEBI" id="CHEBI:57776"/>
        <dbReference type="EC" id="2.7.7.23"/>
    </reaction>
</comment>
<proteinExistence type="inferred from homology"/>
<evidence type="ECO:0000256" key="4">
    <source>
        <dbReference type="ARBA" id="ARBA00022490"/>
    </source>
</evidence>
<sequence length="464" mass="49993">MQHNRLAAVILAAGKGTRMKSEQPKVVHPVAGLPMVTFPVERAEALGCRPTVLVVGHGAEAVRSAVADHEVGFALQVEQLGTGHALLCAREALRDFRGTLLLLCGDVPLLRHETLEGLVAEHEKRRAAVTVLTAELNDPFGYGRVLREGDEVLGIIEEKDASDEQRRIREINTGIYVFEAPFVFEALTGVGCDNAQREYYLTDVLAAARAAGRRVGAVLLEDADEAMGINDRVQLAKASSVMRRRINEKLMRAGVTFIDPDQTYVEPRVEIAPDTVVYPGVFLGGVTRIGSGCVIEAQVTIRDCRLADNVHVKPGSVLEGSEIGTETVIGPMAHLRPGTVLAGHNKIGNFVETKKAHIGSGSKASHLTYIGDAELGANVNIGCGTITCNYDGVNKHKTIIEDDVFVGSDTQFVAPVRIGRNSLIGAGSTITKDVPADALALSRSQQRVVEGWRLRHDPKCKKKD</sequence>
<dbReference type="GO" id="GO:0009245">
    <property type="term" value="P:lipid A biosynthetic process"/>
    <property type="evidence" value="ECO:0007669"/>
    <property type="project" value="UniProtKB-UniRule"/>
</dbReference>
<dbReference type="Gene3D" id="3.90.550.10">
    <property type="entry name" value="Spore Coat Polysaccharide Biosynthesis Protein SpsA, Chain A"/>
    <property type="match status" value="1"/>
</dbReference>
<dbReference type="STRING" id="29542.A6070_01875"/>
<feature type="binding site" evidence="18">
    <location>
        <position position="143"/>
    </location>
    <ligand>
        <name>UDP-N-acetyl-alpha-D-glucosamine</name>
        <dbReference type="ChEBI" id="CHEBI:57705"/>
    </ligand>
</feature>
<evidence type="ECO:0000256" key="17">
    <source>
        <dbReference type="ARBA" id="ARBA00049628"/>
    </source>
</evidence>
<keyword evidence="4 18" id="KW-0963">Cytoplasm</keyword>
<feature type="binding site" evidence="18">
    <location>
        <position position="380"/>
    </location>
    <ligand>
        <name>UDP-N-acetyl-alpha-D-glucosamine</name>
        <dbReference type="ChEBI" id="CHEBI:57705"/>
    </ligand>
</feature>